<gene>
    <name evidence="1" type="ORF">AD941_15200</name>
    <name evidence="2" type="ORF">AD945_17505</name>
</gene>
<comment type="caution">
    <text evidence="2">The sequence shown here is derived from an EMBL/GenBank/DDBJ whole genome shotgun (WGS) entry which is preliminary data.</text>
</comment>
<evidence type="ECO:0000313" key="2">
    <source>
        <dbReference type="EMBL" id="KXV46022.1"/>
    </source>
</evidence>
<dbReference type="Proteomes" id="UP000075682">
    <property type="component" value="Unassembled WGS sequence"/>
</dbReference>
<dbReference type="Proteomes" id="UP000075636">
    <property type="component" value="Unassembled WGS sequence"/>
</dbReference>
<dbReference type="EMBL" id="LHZR01000114">
    <property type="protein sequence ID" value="KXV46022.1"/>
    <property type="molecule type" value="Genomic_DNA"/>
</dbReference>
<evidence type="ECO:0000313" key="4">
    <source>
        <dbReference type="Proteomes" id="UP000075682"/>
    </source>
</evidence>
<evidence type="ECO:0000313" key="1">
    <source>
        <dbReference type="EMBL" id="KXV36720.1"/>
    </source>
</evidence>
<name>A0A149SXN7_9PROT</name>
<sequence>MTLSQFVRVAEILETTPESLLFDPSELDMSQRYKEAAALAASLDAGAFDAWINAGKAMKGK</sequence>
<dbReference type="AlphaFoldDB" id="A0A149SXN7"/>
<proteinExistence type="predicted"/>
<dbReference type="PATRIC" id="fig|318683.5.peg.958"/>
<dbReference type="EMBL" id="LHZN01000146">
    <property type="protein sequence ID" value="KXV36720.1"/>
    <property type="molecule type" value="Genomic_DNA"/>
</dbReference>
<organism evidence="2 3">
    <name type="scientific">Gluconobacter albidus</name>
    <dbReference type="NCBI Taxonomy" id="318683"/>
    <lineage>
        <taxon>Bacteria</taxon>
        <taxon>Pseudomonadati</taxon>
        <taxon>Pseudomonadota</taxon>
        <taxon>Alphaproteobacteria</taxon>
        <taxon>Acetobacterales</taxon>
        <taxon>Acetobacteraceae</taxon>
        <taxon>Gluconobacter</taxon>
    </lineage>
</organism>
<protein>
    <submittedName>
        <fullName evidence="2">Uncharacterized protein</fullName>
    </submittedName>
</protein>
<accession>A0A149SXN7</accession>
<evidence type="ECO:0000313" key="3">
    <source>
        <dbReference type="Proteomes" id="UP000075636"/>
    </source>
</evidence>
<reference evidence="3 4" key="1">
    <citation type="submission" date="2015-06" db="EMBL/GenBank/DDBJ databases">
        <title>Improved classification and identification of acetic acid bacteria using matrix-assisted laser desorption/ionization time-of-flight mass spectrometry; Gluconobacter nephelii and Gluconobacter uchimurae are later heterotypic synonyms of Gluconobacter japonicus and Gluconobacter oxydans, respectively.</title>
        <authorList>
            <person name="Li L."/>
            <person name="Cleenwerck I."/>
            <person name="De Vuyst L."/>
            <person name="Vandamme P."/>
        </authorList>
    </citation>
    <scope>NUCLEOTIDE SEQUENCE [LARGE SCALE GENOMIC DNA]</scope>
    <source>
        <strain evidence="1 4">LMG 1356</strain>
        <strain evidence="2 3">LMG 1768</strain>
    </source>
</reference>